<evidence type="ECO:0000313" key="3">
    <source>
        <dbReference type="Proteomes" id="UP000501240"/>
    </source>
</evidence>
<dbReference type="AlphaFoldDB" id="A0A7D3VT48"/>
<dbReference type="RefSeq" id="WP_173096445.1">
    <property type="nucleotide sequence ID" value="NZ_CP053892.1"/>
</dbReference>
<protein>
    <submittedName>
        <fullName evidence="2">Membrane protein</fullName>
    </submittedName>
</protein>
<dbReference type="PANTHER" id="PTHR37314">
    <property type="entry name" value="SLR0142 PROTEIN"/>
    <property type="match status" value="1"/>
</dbReference>
<feature type="transmembrane region" description="Helical" evidence="1">
    <location>
        <begin position="200"/>
        <end position="219"/>
    </location>
</feature>
<keyword evidence="1" id="KW-1133">Transmembrane helix</keyword>
<organism evidence="2 3">
    <name type="scientific">Actinomadura verrucosospora</name>
    <dbReference type="NCBI Taxonomy" id="46165"/>
    <lineage>
        <taxon>Bacteria</taxon>
        <taxon>Bacillati</taxon>
        <taxon>Actinomycetota</taxon>
        <taxon>Actinomycetes</taxon>
        <taxon>Streptosporangiales</taxon>
        <taxon>Thermomonosporaceae</taxon>
        <taxon>Actinomadura</taxon>
    </lineage>
</organism>
<accession>A0A7D3VT48</accession>
<feature type="transmembrane region" description="Helical" evidence="1">
    <location>
        <begin position="114"/>
        <end position="137"/>
    </location>
</feature>
<name>A0A7D3VT48_ACTVE</name>
<keyword evidence="3" id="KW-1185">Reference proteome</keyword>
<dbReference type="EMBL" id="CP053892">
    <property type="protein sequence ID" value="QKG22300.1"/>
    <property type="molecule type" value="Genomic_DNA"/>
</dbReference>
<sequence>MAFPAARRAVILPGLAVVAAATDVVSYLGLGHVFTANMTGNTALLGIGIATGKHGAALRSLCALGGFVLGAFAGGLLPSGRRLLAFCLAAEIVPLAAWYAWWETVGGPALGAPRFGYIALAGVAMGLQAAGVTRLGVSGVTTVFITGTMMSFIVGLSTRLHGDRLPNQSRIGHFLQALVVAFFLVGAIATAFTFKYHGAAAVLIPLIVLAVVVPAAYVLPPVDDPEGG</sequence>
<dbReference type="PANTHER" id="PTHR37314:SF4">
    <property type="entry name" value="UPF0700 TRANSMEMBRANE PROTEIN YOAK"/>
    <property type="match status" value="1"/>
</dbReference>
<proteinExistence type="predicted"/>
<gene>
    <name evidence="2" type="ORF">ACTIVE_3940</name>
</gene>
<dbReference type="Proteomes" id="UP000501240">
    <property type="component" value="Chromosome"/>
</dbReference>
<evidence type="ECO:0000256" key="1">
    <source>
        <dbReference type="SAM" id="Phobius"/>
    </source>
</evidence>
<feature type="transmembrane region" description="Helical" evidence="1">
    <location>
        <begin position="57"/>
        <end position="77"/>
    </location>
</feature>
<dbReference type="Pfam" id="PF06912">
    <property type="entry name" value="DUF1275"/>
    <property type="match status" value="1"/>
</dbReference>
<keyword evidence="1" id="KW-0472">Membrane</keyword>
<keyword evidence="1" id="KW-0812">Transmembrane</keyword>
<evidence type="ECO:0000313" key="2">
    <source>
        <dbReference type="EMBL" id="QKG22300.1"/>
    </source>
</evidence>
<feature type="transmembrane region" description="Helical" evidence="1">
    <location>
        <begin position="174"/>
        <end position="194"/>
    </location>
</feature>
<feature type="transmembrane region" description="Helical" evidence="1">
    <location>
        <begin position="83"/>
        <end position="102"/>
    </location>
</feature>
<reference evidence="2 3" key="1">
    <citation type="submission" date="2020-05" db="EMBL/GenBank/DDBJ databases">
        <title>Actinomadura verrucosospora NRRL-B18236 (PFL_A860) Genome sequencing and assembly.</title>
        <authorList>
            <person name="Samborskyy M."/>
        </authorList>
    </citation>
    <scope>NUCLEOTIDE SEQUENCE [LARGE SCALE GENOMIC DNA]</scope>
    <source>
        <strain evidence="2 3">NRRL:B18236</strain>
    </source>
</reference>
<feature type="transmembrane region" description="Helical" evidence="1">
    <location>
        <begin position="143"/>
        <end position="162"/>
    </location>
</feature>
<dbReference type="InterPro" id="IPR010699">
    <property type="entry name" value="DUF1275"/>
</dbReference>